<feature type="compositionally biased region" description="Basic and acidic residues" evidence="2">
    <location>
        <begin position="11"/>
        <end position="21"/>
    </location>
</feature>
<evidence type="ECO:0000313" key="5">
    <source>
        <dbReference type="Proteomes" id="UP000666915"/>
    </source>
</evidence>
<dbReference type="RefSeq" id="WP_208274457.1">
    <property type="nucleotide sequence ID" value="NZ_BAAAGM010000041.1"/>
</dbReference>
<evidence type="ECO:0000256" key="2">
    <source>
        <dbReference type="SAM" id="MobiDB-lite"/>
    </source>
</evidence>
<dbReference type="Gene3D" id="3.30.300.130">
    <property type="entry name" value="Fe-S cluster assembly (FSCA)"/>
    <property type="match status" value="1"/>
</dbReference>
<dbReference type="EMBL" id="JAGEOK010000066">
    <property type="protein sequence ID" value="MBO2445233.1"/>
    <property type="molecule type" value="Genomic_DNA"/>
</dbReference>
<dbReference type="InterPro" id="IPR034904">
    <property type="entry name" value="FSCA_dom_sf"/>
</dbReference>
<dbReference type="SUPFAM" id="SSF117916">
    <property type="entry name" value="Fe-S cluster assembly (FSCA) domain-like"/>
    <property type="match status" value="1"/>
</dbReference>
<organism evidence="4 5">
    <name type="scientific">Actinomadura nitritigenes</name>
    <dbReference type="NCBI Taxonomy" id="134602"/>
    <lineage>
        <taxon>Bacteria</taxon>
        <taxon>Bacillati</taxon>
        <taxon>Actinomycetota</taxon>
        <taxon>Actinomycetes</taxon>
        <taxon>Streptosporangiales</taxon>
        <taxon>Thermomonosporaceae</taxon>
        <taxon>Actinomadura</taxon>
    </lineage>
</organism>
<protein>
    <submittedName>
        <fullName evidence="4">NifU family protein</fullName>
    </submittedName>
</protein>
<dbReference type="Pfam" id="PF01106">
    <property type="entry name" value="NifU"/>
    <property type="match status" value="1"/>
</dbReference>
<feature type="region of interest" description="Disordered" evidence="2">
    <location>
        <begin position="1"/>
        <end position="37"/>
    </location>
</feature>
<proteinExistence type="predicted"/>
<evidence type="ECO:0000256" key="1">
    <source>
        <dbReference type="ARBA" id="ARBA00049958"/>
    </source>
</evidence>
<name>A0ABS3RG74_9ACTN</name>
<evidence type="ECO:0000313" key="4">
    <source>
        <dbReference type="EMBL" id="MBO2445233.1"/>
    </source>
</evidence>
<dbReference type="InterPro" id="IPR001075">
    <property type="entry name" value="NIF_FeS_clus_asmbl_NifU_C"/>
</dbReference>
<gene>
    <name evidence="4" type="ORF">J4557_47795</name>
</gene>
<dbReference type="Proteomes" id="UP000666915">
    <property type="component" value="Unassembled WGS sequence"/>
</dbReference>
<comment type="caution">
    <text evidence="4">The sequence shown here is derived from an EMBL/GenBank/DDBJ whole genome shotgun (WGS) entry which is preliminary data.</text>
</comment>
<reference evidence="4 5" key="1">
    <citation type="submission" date="2021-03" db="EMBL/GenBank/DDBJ databases">
        <authorList>
            <person name="Kanchanasin P."/>
            <person name="Saeng-In P."/>
            <person name="Phongsopitanun W."/>
            <person name="Yuki M."/>
            <person name="Kudo T."/>
            <person name="Ohkuma M."/>
            <person name="Tanasupawat S."/>
        </authorList>
    </citation>
    <scope>NUCLEOTIDE SEQUENCE [LARGE SCALE GENOMIC DNA]</scope>
    <source>
        <strain evidence="4 5">L46</strain>
    </source>
</reference>
<comment type="function">
    <text evidence="1">May be involved in the formation or repair of [Fe-S] clusters present in iron-sulfur proteins.</text>
</comment>
<feature type="domain" description="NIF system FeS cluster assembly NifU C-terminal" evidence="3">
    <location>
        <begin position="126"/>
        <end position="178"/>
    </location>
</feature>
<evidence type="ECO:0000259" key="3">
    <source>
        <dbReference type="Pfam" id="PF01106"/>
    </source>
</evidence>
<sequence length="208" mass="22463">MTHPLHALHPQRTDRPDELRWHLPPGTLPAPEPAEDPGSLLPALLNDDALADVRIEPDAVITRLAPGRDWRTEGPRIRTALHTALTELAVRRSGRPAPADRTDSGDDALRAAAENLIAGPVGDLARSHGGRIDLVAVQDGIVEVALHGACHGCPAARTTLTVHLEDRLRELHPALRAVRAADIPRRRRLLPLTPAHRRTRHDPAAGGA</sequence>
<keyword evidence="5" id="KW-1185">Reference proteome</keyword>
<accession>A0ABS3RG74</accession>